<dbReference type="Proteomes" id="UP000197277">
    <property type="component" value="Unassembled WGS sequence"/>
</dbReference>
<evidence type="ECO:0000313" key="3">
    <source>
        <dbReference type="Proteomes" id="UP000197277"/>
    </source>
</evidence>
<dbReference type="EMBL" id="NIRR01000018">
    <property type="protein sequence ID" value="OWP62886.1"/>
    <property type="molecule type" value="Genomic_DNA"/>
</dbReference>
<organism evidence="2 3">
    <name type="scientific">Hymenobacter amundsenii</name>
    <dbReference type="NCBI Taxonomy" id="2006685"/>
    <lineage>
        <taxon>Bacteria</taxon>
        <taxon>Pseudomonadati</taxon>
        <taxon>Bacteroidota</taxon>
        <taxon>Cytophagia</taxon>
        <taxon>Cytophagales</taxon>
        <taxon>Hymenobacteraceae</taxon>
        <taxon>Hymenobacter</taxon>
    </lineage>
</organism>
<dbReference type="AlphaFoldDB" id="A0A246FJY3"/>
<dbReference type="OrthoDB" id="884670at2"/>
<evidence type="ECO:0000313" key="2">
    <source>
        <dbReference type="EMBL" id="OWP62886.1"/>
    </source>
</evidence>
<sequence>METPAPIRLKDALALLESGTPVAVRFVTCDRRRKTGGEFRELKAARIGSGKRQAAAKQAPVPAGPVATPRNPGHFTNATRNLVNTLTGELVKVHIYLIVAVQGRKVII</sequence>
<feature type="region of interest" description="Disordered" evidence="1">
    <location>
        <begin position="48"/>
        <end position="73"/>
    </location>
</feature>
<dbReference type="RefSeq" id="WP_088464649.1">
    <property type="nucleotide sequence ID" value="NZ_NIRR01000018.1"/>
</dbReference>
<name>A0A246FJY3_9BACT</name>
<proteinExistence type="predicted"/>
<protein>
    <submittedName>
        <fullName evidence="2">Uncharacterized protein</fullName>
    </submittedName>
</protein>
<accession>A0A246FJY3</accession>
<reference evidence="2 3" key="1">
    <citation type="submission" date="2017-06" db="EMBL/GenBank/DDBJ databases">
        <title>Hymenobacter amundsenii sp. nov. isolated from regoliths in Antarctica.</title>
        <authorList>
            <person name="Sedlacek I."/>
            <person name="Kralova S."/>
            <person name="Pantucek R."/>
            <person name="Svec P."/>
            <person name="Holochova P."/>
            <person name="Stankova E."/>
            <person name="Vrbovska V."/>
            <person name="Busse H.-J."/>
        </authorList>
    </citation>
    <scope>NUCLEOTIDE SEQUENCE [LARGE SCALE GENOMIC DNA]</scope>
    <source>
        <strain evidence="2 3">CCM 8682</strain>
    </source>
</reference>
<evidence type="ECO:0000256" key="1">
    <source>
        <dbReference type="SAM" id="MobiDB-lite"/>
    </source>
</evidence>
<gene>
    <name evidence="2" type="ORF">CDA63_11755</name>
</gene>
<comment type="caution">
    <text evidence="2">The sequence shown here is derived from an EMBL/GenBank/DDBJ whole genome shotgun (WGS) entry which is preliminary data.</text>
</comment>
<keyword evidence="3" id="KW-1185">Reference proteome</keyword>